<accession>A0A366SD61</accession>
<keyword evidence="2" id="KW-1185">Reference proteome</keyword>
<proteinExistence type="predicted"/>
<comment type="caution">
    <text evidence="1">The sequence shown here is derived from an EMBL/GenBank/DDBJ whole genome shotgun (WGS) entry which is preliminary data.</text>
</comment>
<reference evidence="1 2" key="1">
    <citation type="submission" date="2018-06" db="EMBL/GenBank/DDBJ databases">
        <title>Fusarium incarnatum-equiseti species complex species 28.</title>
        <authorList>
            <person name="Gardiner D.M."/>
        </authorList>
    </citation>
    <scope>NUCLEOTIDE SEQUENCE [LARGE SCALE GENOMIC DNA]</scope>
    <source>
        <strain evidence="1 2">FIESC_28</strain>
    </source>
</reference>
<evidence type="ECO:0008006" key="3">
    <source>
        <dbReference type="Google" id="ProtNLM"/>
    </source>
</evidence>
<dbReference type="RefSeq" id="XP_031021197.1">
    <property type="nucleotide sequence ID" value="XM_031154754.1"/>
</dbReference>
<evidence type="ECO:0000313" key="1">
    <source>
        <dbReference type="EMBL" id="RBR26606.1"/>
    </source>
</evidence>
<dbReference type="AlphaFoldDB" id="A0A366SD61"/>
<dbReference type="Proteomes" id="UP000253153">
    <property type="component" value="Unassembled WGS sequence"/>
</dbReference>
<name>A0A366SD61_9HYPO</name>
<dbReference type="EMBL" id="QKXC01000014">
    <property type="protein sequence ID" value="RBR26606.1"/>
    <property type="molecule type" value="Genomic_DNA"/>
</dbReference>
<organism evidence="1 2">
    <name type="scientific">Fusarium coffeatum</name>
    <dbReference type="NCBI Taxonomy" id="231269"/>
    <lineage>
        <taxon>Eukaryota</taxon>
        <taxon>Fungi</taxon>
        <taxon>Dikarya</taxon>
        <taxon>Ascomycota</taxon>
        <taxon>Pezizomycotina</taxon>
        <taxon>Sordariomycetes</taxon>
        <taxon>Hypocreomycetidae</taxon>
        <taxon>Hypocreales</taxon>
        <taxon>Nectriaceae</taxon>
        <taxon>Fusarium</taxon>
        <taxon>Fusarium incarnatum-equiseti species complex</taxon>
    </lineage>
</organism>
<evidence type="ECO:0000313" key="2">
    <source>
        <dbReference type="Proteomes" id="UP000253153"/>
    </source>
</evidence>
<gene>
    <name evidence="1" type="ORF">FIESC28_00603</name>
</gene>
<protein>
    <recommendedName>
        <fullName evidence="3">F-box domain-containing protein</fullName>
    </recommendedName>
</protein>
<sequence>MPTLDDLPQELLNTILGHLESDRQAFGNVRLVWPSLEAIILPRLFSVIRLSFLEKHRLQFLGISSSPHLALHVRILRWHSLCHTEDYPDSIGLDQLEAFLSSDAIHNFRPLFLEGLDAMVNLRTITTIMLHPSQSRGALWHEDVALRSVPEFPFSKLDLLQGFDNFLVPAMLRYGSKVESLRMLCKSVMLDDQDQGPEQGSAKAIRPGEGTGIFGDPPSYDRALIEAFRSLSVRLDSMALRNVKELDLCATFPSATSWEFQRRELQSMLVDRVAVAKELRVLSLRSTDLESELEPNSRHSTTFPGLYQLQFQYLTTLKFVNLVFSTNEFNLMIATHSETLKHILLYNCAGSDNGLIEVVRFAAEDPLLRLHRFSVCIPETVGLGPWKKDETATAQIIPEQEIVDFINSNEAKNAMLPVSRRAMGPPAKDPFMHRQPIGSDDWHSVHKRTILPNMSIVDHYANLWATAVESSESLTSEWPRWGTLHYACKACRRLSGYE</sequence>
<dbReference type="OrthoDB" id="5055179at2759"/>
<dbReference type="GeneID" id="41990050"/>